<accession>A0AAV4T639</accession>
<proteinExistence type="predicted"/>
<name>A0AAV4T639_CAEEX</name>
<evidence type="ECO:0000313" key="1">
    <source>
        <dbReference type="EMBL" id="GIY41159.1"/>
    </source>
</evidence>
<gene>
    <name evidence="1" type="ORF">CEXT_747491</name>
</gene>
<protein>
    <submittedName>
        <fullName evidence="1">Uncharacterized protein</fullName>
    </submittedName>
</protein>
<organism evidence="1 2">
    <name type="scientific">Caerostris extrusa</name>
    <name type="common">Bark spider</name>
    <name type="synonym">Caerostris bankana</name>
    <dbReference type="NCBI Taxonomy" id="172846"/>
    <lineage>
        <taxon>Eukaryota</taxon>
        <taxon>Metazoa</taxon>
        <taxon>Ecdysozoa</taxon>
        <taxon>Arthropoda</taxon>
        <taxon>Chelicerata</taxon>
        <taxon>Arachnida</taxon>
        <taxon>Araneae</taxon>
        <taxon>Araneomorphae</taxon>
        <taxon>Entelegynae</taxon>
        <taxon>Araneoidea</taxon>
        <taxon>Araneidae</taxon>
        <taxon>Caerostris</taxon>
    </lineage>
</organism>
<keyword evidence="2" id="KW-1185">Reference proteome</keyword>
<dbReference type="Proteomes" id="UP001054945">
    <property type="component" value="Unassembled WGS sequence"/>
</dbReference>
<dbReference type="EMBL" id="BPLR01010699">
    <property type="protein sequence ID" value="GIY41159.1"/>
    <property type="molecule type" value="Genomic_DNA"/>
</dbReference>
<reference evidence="1 2" key="1">
    <citation type="submission" date="2021-06" db="EMBL/GenBank/DDBJ databases">
        <title>Caerostris extrusa draft genome.</title>
        <authorList>
            <person name="Kono N."/>
            <person name="Arakawa K."/>
        </authorList>
    </citation>
    <scope>NUCLEOTIDE SEQUENCE [LARGE SCALE GENOMIC DNA]</scope>
</reference>
<dbReference type="AlphaFoldDB" id="A0AAV4T639"/>
<comment type="caution">
    <text evidence="1">The sequence shown here is derived from an EMBL/GenBank/DDBJ whole genome shotgun (WGS) entry which is preliminary data.</text>
</comment>
<sequence>MSKLSKTPPNHSWYFPRKPGGSFQLRPRFHQTAFSRFLSGHSGALTFRHGQKYSLSAIGALPTWLPRTYFDLFGI</sequence>
<evidence type="ECO:0000313" key="2">
    <source>
        <dbReference type="Proteomes" id="UP001054945"/>
    </source>
</evidence>